<protein>
    <submittedName>
        <fullName evidence="2">Uncharacterized protein</fullName>
    </submittedName>
</protein>
<dbReference type="Proteomes" id="UP000011668">
    <property type="component" value="Unassembled WGS sequence"/>
</dbReference>
<organism evidence="2 3">
    <name type="scientific">Thanatephorus cucumeris (strain AG1-IA)</name>
    <name type="common">Rice sheath blight fungus</name>
    <name type="synonym">Rhizoctonia solani</name>
    <dbReference type="NCBI Taxonomy" id="983506"/>
    <lineage>
        <taxon>Eukaryota</taxon>
        <taxon>Fungi</taxon>
        <taxon>Dikarya</taxon>
        <taxon>Basidiomycota</taxon>
        <taxon>Agaricomycotina</taxon>
        <taxon>Agaricomycetes</taxon>
        <taxon>Cantharellales</taxon>
        <taxon>Ceratobasidiaceae</taxon>
        <taxon>Rhizoctonia</taxon>
        <taxon>Rhizoctonia solani AG-1</taxon>
    </lineage>
</organism>
<sequence>MMRDHLGLPMYPMAAKAIRGPPGRCRERMGGARQSVSQHTRKLGCEGGIKDRRVR</sequence>
<gene>
    <name evidence="2" type="ORF">AG1IA_07759</name>
</gene>
<dbReference type="EMBL" id="AFRT01002228">
    <property type="protein sequence ID" value="ELU38216.1"/>
    <property type="molecule type" value="Genomic_DNA"/>
</dbReference>
<evidence type="ECO:0000313" key="2">
    <source>
        <dbReference type="EMBL" id="ELU38216.1"/>
    </source>
</evidence>
<feature type="region of interest" description="Disordered" evidence="1">
    <location>
        <begin position="1"/>
        <end position="55"/>
    </location>
</feature>
<reference evidence="2 3" key="1">
    <citation type="journal article" date="2013" name="Nat. Commun.">
        <title>The evolution and pathogenic mechanisms of the rice sheath blight pathogen.</title>
        <authorList>
            <person name="Zheng A."/>
            <person name="Lin R."/>
            <person name="Xu L."/>
            <person name="Qin P."/>
            <person name="Tang C."/>
            <person name="Ai P."/>
            <person name="Zhang D."/>
            <person name="Liu Y."/>
            <person name="Sun Z."/>
            <person name="Feng H."/>
            <person name="Wang Y."/>
            <person name="Chen Y."/>
            <person name="Liang X."/>
            <person name="Fu R."/>
            <person name="Li Q."/>
            <person name="Zhang J."/>
            <person name="Yu X."/>
            <person name="Xie Z."/>
            <person name="Ding L."/>
            <person name="Guan P."/>
            <person name="Tang J."/>
            <person name="Liang Y."/>
            <person name="Wang S."/>
            <person name="Deng Q."/>
            <person name="Li S."/>
            <person name="Zhu J."/>
            <person name="Wang L."/>
            <person name="Liu H."/>
            <person name="Li P."/>
        </authorList>
    </citation>
    <scope>NUCLEOTIDE SEQUENCE [LARGE SCALE GENOMIC DNA]</scope>
    <source>
        <strain evidence="3">AG-1 IA</strain>
    </source>
</reference>
<name>L8WJ24_THACA</name>
<proteinExistence type="predicted"/>
<evidence type="ECO:0000313" key="3">
    <source>
        <dbReference type="Proteomes" id="UP000011668"/>
    </source>
</evidence>
<dbReference type="HOGENOM" id="CLU_3034026_0_0_1"/>
<evidence type="ECO:0000256" key="1">
    <source>
        <dbReference type="SAM" id="MobiDB-lite"/>
    </source>
</evidence>
<dbReference type="AlphaFoldDB" id="L8WJ24"/>
<accession>L8WJ24</accession>
<keyword evidence="3" id="KW-1185">Reference proteome</keyword>
<comment type="caution">
    <text evidence="2">The sequence shown here is derived from an EMBL/GenBank/DDBJ whole genome shotgun (WGS) entry which is preliminary data.</text>
</comment>